<proteinExistence type="predicted"/>
<feature type="domain" description="BT4734-like N-terminal" evidence="2">
    <location>
        <begin position="61"/>
        <end position="189"/>
    </location>
</feature>
<dbReference type="Proteomes" id="UP000887097">
    <property type="component" value="Unassembled WGS sequence"/>
</dbReference>
<evidence type="ECO:0000313" key="4">
    <source>
        <dbReference type="Proteomes" id="UP000887097"/>
    </source>
</evidence>
<sequence length="759" mass="88211">MMDINKLKVSLFANHTSYSNVLKTLNEIVHFIRYDKIVAANTVSYRKTMAAMGKKQADSYIKSQLQPAFGVAVNFSGLGHSAAQACGWTRLALCDIDHFESVEELEAAIERLSKDPHVLLMYRSIGGLGLHIIYCYEREGGKRIDDTSWQGAFIKGNEYLAAVAQHPYDKANSDFTRLSCLAGDPDVYFNEQAVPFVISDDMIVEQNCEHQEHGRPRKVYDAKSFEVKAEEAWQHIEQQLSQKQIRYEPGHHHDYILHAAYLFNRYGVPKDELVKFADVEWRDHTKKERDRAISHCYKKEALHGTWRLPGMEKPRGNVLMTLPEIRKWLSERIVCCFNILTNALLWCSRDDIAETDGDDDDDLISSLPPLTSDKWQPVDDVEINTRMYQIELDTGKRVEEKHLRAVYKSDFALKVHPIRQYMKLLPEWDGIDRVKELSDHIHAVSATPDMTDKEAQEAMHWAFHKWMVAAVGTWLDDRVMNHCIFTLVGPQGKYKTEFFRHLLPPQLQSYFMENRTNSVSQKDDRIAMQEHCVIELEEVSAFEGTELAKLKALVTADKIKERPVYGRAREEKPRLASLCASTNEQQILTDATGNRRWLCFKLSEIDSPFEWTIDYAQLYAQLQKEYYEGFKYYFSKADEKRVKQLNEPFRVISPEEQMIVIRLRKPKKNEPYQLMSSQMINLFLNYGRHNNFFSNRKIGDIMLELGYESMHKRNGNFFKVVEIPLDHQQVYIASEDFNFEFKEADDDEAAEYQQLGLPL</sequence>
<name>A0AA37I873_XYLRU</name>
<dbReference type="RefSeq" id="WP_013063516.1">
    <property type="nucleotide sequence ID" value="NZ_BPTT01000001.1"/>
</dbReference>
<dbReference type="OMA" id="AYAHYKE"/>
<evidence type="ECO:0000259" key="2">
    <source>
        <dbReference type="Pfam" id="PF08800"/>
    </source>
</evidence>
<dbReference type="Pfam" id="PF08800">
    <property type="entry name" value="BT4734-like_N"/>
    <property type="match status" value="1"/>
</dbReference>
<dbReference type="PANTHER" id="PTHR34985:SF1">
    <property type="entry name" value="SLR0554 PROTEIN"/>
    <property type="match status" value="1"/>
</dbReference>
<dbReference type="InterPro" id="IPR007936">
    <property type="entry name" value="VapE-like_dom"/>
</dbReference>
<dbReference type="GeneID" id="31502501"/>
<organism evidence="3 4">
    <name type="scientific">Xylanibacter ruminicola</name>
    <name type="common">Prevotella ruminicola</name>
    <dbReference type="NCBI Taxonomy" id="839"/>
    <lineage>
        <taxon>Bacteria</taxon>
        <taxon>Pseudomonadati</taxon>
        <taxon>Bacteroidota</taxon>
        <taxon>Bacteroidia</taxon>
        <taxon>Bacteroidales</taxon>
        <taxon>Prevotellaceae</taxon>
        <taxon>Xylanibacter</taxon>
    </lineage>
</organism>
<comment type="caution">
    <text evidence="3">The sequence shown here is derived from an EMBL/GenBank/DDBJ whole genome shotgun (WGS) entry which is preliminary data.</text>
</comment>
<feature type="domain" description="Virulence-associated protein E-like" evidence="1">
    <location>
        <begin position="427"/>
        <end position="648"/>
    </location>
</feature>
<gene>
    <name evidence="3" type="ORF">PRMUPPPA20_16740</name>
</gene>
<protein>
    <recommendedName>
        <fullName evidence="5">Virulence-associated protein E</fullName>
    </recommendedName>
</protein>
<evidence type="ECO:0008006" key="5">
    <source>
        <dbReference type="Google" id="ProtNLM"/>
    </source>
</evidence>
<dbReference type="InterPro" id="IPR014907">
    <property type="entry name" value="BT4734-like_N"/>
</dbReference>
<accession>A0AA37I873</accession>
<dbReference type="AlphaFoldDB" id="A0AA37I873"/>
<dbReference type="Pfam" id="PF05272">
    <property type="entry name" value="VapE-like_dom"/>
    <property type="match status" value="1"/>
</dbReference>
<evidence type="ECO:0000259" key="1">
    <source>
        <dbReference type="Pfam" id="PF05272"/>
    </source>
</evidence>
<evidence type="ECO:0000313" key="3">
    <source>
        <dbReference type="EMBL" id="GJG33565.1"/>
    </source>
</evidence>
<reference evidence="3" key="1">
    <citation type="submission" date="2021-08" db="EMBL/GenBank/DDBJ databases">
        <title>Prevotella lacticifex sp. nov., isolated from rumen of cow.</title>
        <authorList>
            <person name="Shinkai T."/>
            <person name="Ikeyama N."/>
            <person name="Kumagai M."/>
            <person name="Ohmori H."/>
            <person name="Sakamoto M."/>
            <person name="Ohkuma M."/>
            <person name="Mitsumori M."/>
        </authorList>
    </citation>
    <scope>NUCLEOTIDE SEQUENCE</scope>
    <source>
        <strain evidence="3">JCM 8259</strain>
    </source>
</reference>
<dbReference type="EMBL" id="BPTT01000001">
    <property type="protein sequence ID" value="GJG33565.1"/>
    <property type="molecule type" value="Genomic_DNA"/>
</dbReference>
<dbReference type="PANTHER" id="PTHR34985">
    <property type="entry name" value="SLR0554 PROTEIN"/>
    <property type="match status" value="1"/>
</dbReference>